<reference evidence="2" key="1">
    <citation type="submission" date="2014-12" db="EMBL/GenBank/DDBJ databases">
        <title>Insight into the proteome of Arion vulgaris.</title>
        <authorList>
            <person name="Aradska J."/>
            <person name="Bulat T."/>
            <person name="Smidak R."/>
            <person name="Sarate P."/>
            <person name="Gangsoo J."/>
            <person name="Sialana F."/>
            <person name="Bilban M."/>
            <person name="Lubec G."/>
        </authorList>
    </citation>
    <scope>NUCLEOTIDE SEQUENCE</scope>
    <source>
        <tissue evidence="2">Skin</tissue>
    </source>
</reference>
<keyword evidence="1" id="KW-1133">Transmembrane helix</keyword>
<evidence type="ECO:0000313" key="2">
    <source>
        <dbReference type="EMBL" id="CEK64418.1"/>
    </source>
</evidence>
<accession>A0A0B6Z7C4</accession>
<evidence type="ECO:0000256" key="1">
    <source>
        <dbReference type="SAM" id="Phobius"/>
    </source>
</evidence>
<protein>
    <submittedName>
        <fullName evidence="2">Uncharacterized protein</fullName>
    </submittedName>
</protein>
<feature type="transmembrane region" description="Helical" evidence="1">
    <location>
        <begin position="51"/>
        <end position="72"/>
    </location>
</feature>
<keyword evidence="1" id="KW-0472">Membrane</keyword>
<sequence length="75" mass="8865">GEREGCLENIVTASKFNGRRDKENKILEELASWHRIVSTSELIVSTKYRSLWRFVIVYVTVCQPAWHMMLILKRK</sequence>
<dbReference type="EMBL" id="HACG01017553">
    <property type="protein sequence ID" value="CEK64418.1"/>
    <property type="molecule type" value="Transcribed_RNA"/>
</dbReference>
<dbReference type="AlphaFoldDB" id="A0A0B6Z7C4"/>
<organism evidence="2">
    <name type="scientific">Arion vulgaris</name>
    <dbReference type="NCBI Taxonomy" id="1028688"/>
    <lineage>
        <taxon>Eukaryota</taxon>
        <taxon>Metazoa</taxon>
        <taxon>Spiralia</taxon>
        <taxon>Lophotrochozoa</taxon>
        <taxon>Mollusca</taxon>
        <taxon>Gastropoda</taxon>
        <taxon>Heterobranchia</taxon>
        <taxon>Euthyneura</taxon>
        <taxon>Panpulmonata</taxon>
        <taxon>Eupulmonata</taxon>
        <taxon>Stylommatophora</taxon>
        <taxon>Helicina</taxon>
        <taxon>Arionoidea</taxon>
        <taxon>Arionidae</taxon>
        <taxon>Arion</taxon>
    </lineage>
</organism>
<name>A0A0B6Z7C4_9EUPU</name>
<feature type="non-terminal residue" evidence="2">
    <location>
        <position position="1"/>
    </location>
</feature>
<proteinExistence type="predicted"/>
<keyword evidence="1" id="KW-0812">Transmembrane</keyword>
<gene>
    <name evidence="2" type="primary">ORF51715</name>
</gene>